<proteinExistence type="predicted"/>
<evidence type="ECO:0000313" key="1">
    <source>
        <dbReference type="EMBL" id="AOJ06040.1"/>
    </source>
</evidence>
<protein>
    <submittedName>
        <fullName evidence="1">Uncharacterized protein</fullName>
    </submittedName>
</protein>
<dbReference type="AlphaFoldDB" id="A0A1B4FQU7"/>
<dbReference type="EMBL" id="CP013388">
    <property type="protein sequence ID" value="AOJ06040.1"/>
    <property type="molecule type" value="Genomic_DNA"/>
</dbReference>
<dbReference type="Proteomes" id="UP000067711">
    <property type="component" value="Chromosome 2"/>
</dbReference>
<evidence type="ECO:0000313" key="2">
    <source>
        <dbReference type="Proteomes" id="UP000067711"/>
    </source>
</evidence>
<sequence>MVERRVSSDCLRIGGVQQDHVDVGRDEVVDLREWPVQVVARGNRGDLRVRIDFLRLRCGVFHDDDEVRVAE</sequence>
<accession>A0A1B4FQU7</accession>
<organism evidence="1 2">
    <name type="scientific">Burkholderia mayonis</name>
    <dbReference type="NCBI Taxonomy" id="1385591"/>
    <lineage>
        <taxon>Bacteria</taxon>
        <taxon>Pseudomonadati</taxon>
        <taxon>Pseudomonadota</taxon>
        <taxon>Betaproteobacteria</taxon>
        <taxon>Burkholderiales</taxon>
        <taxon>Burkholderiaceae</taxon>
        <taxon>Burkholderia</taxon>
        <taxon>pseudomallei group</taxon>
    </lineage>
</organism>
<gene>
    <name evidence="1" type="ORF">WS71_00895</name>
</gene>
<reference evidence="1 2" key="1">
    <citation type="submission" date="2015-12" db="EMBL/GenBank/DDBJ databases">
        <title>Diversity of Burkholderia near neighbor genomes.</title>
        <authorList>
            <person name="Sahl J."/>
            <person name="Wagner D."/>
            <person name="Keim P."/>
        </authorList>
    </citation>
    <scope>NUCLEOTIDE SEQUENCE [LARGE SCALE GENOMIC DNA]</scope>
    <source>
        <strain evidence="1 2">BDU8</strain>
    </source>
</reference>
<name>A0A1B4FQU7_9BURK</name>